<proteinExistence type="predicted"/>
<keyword evidence="2" id="KW-1185">Reference proteome</keyword>
<dbReference type="OrthoDB" id="2233009at2"/>
<accession>I8ALH1</accession>
<dbReference type="SUPFAM" id="SSF55729">
    <property type="entry name" value="Acyl-CoA N-acyltransferases (Nat)"/>
    <property type="match status" value="1"/>
</dbReference>
<dbReference type="STRING" id="1196324.A374_04239"/>
<evidence type="ECO:0000313" key="2">
    <source>
        <dbReference type="Proteomes" id="UP000004080"/>
    </source>
</evidence>
<dbReference type="EMBL" id="AKKV01000020">
    <property type="protein sequence ID" value="EIT86752.1"/>
    <property type="molecule type" value="Genomic_DNA"/>
</dbReference>
<name>I8ALH1_9BACL</name>
<dbReference type="AlphaFoldDB" id="I8ALH1"/>
<evidence type="ECO:0000313" key="1">
    <source>
        <dbReference type="EMBL" id="EIT86752.1"/>
    </source>
</evidence>
<reference evidence="1 2" key="1">
    <citation type="journal article" date="2012" name="J. Bacteriol.">
        <title>Genome of Bacillus macauensis ZFHKF-1, a Long-Chain-Forming Bacterium.</title>
        <authorList>
            <person name="Cai L."/>
            <person name="Zhang T."/>
        </authorList>
    </citation>
    <scope>NUCLEOTIDE SEQUENCE [LARGE SCALE GENOMIC DNA]</scope>
    <source>
        <strain evidence="1 2">ZFHKF-1</strain>
    </source>
</reference>
<dbReference type="PATRIC" id="fig|1196324.3.peg.861"/>
<sequence length="162" mass="18753">MSTMVAERAMNEVSDLEFQVLRMQNDLKEIAKRWDVVGVEQSKDEHLTIVYKQENQHQCKIMLNDCASSFQGTWDYSIDAAFKGEDGIFIGDIRGPANKGYGSICMPYLKEIAREHNIPCITGDIAKRDWDHVDRLVYFYEKHGFIVELDEEKQTGSIVWRN</sequence>
<protein>
    <recommendedName>
        <fullName evidence="3">N-acetyltransferase domain-containing protein</fullName>
    </recommendedName>
</protein>
<organism evidence="1 2">
    <name type="scientific">Fictibacillus macauensis ZFHKF-1</name>
    <dbReference type="NCBI Taxonomy" id="1196324"/>
    <lineage>
        <taxon>Bacteria</taxon>
        <taxon>Bacillati</taxon>
        <taxon>Bacillota</taxon>
        <taxon>Bacilli</taxon>
        <taxon>Bacillales</taxon>
        <taxon>Fictibacillaceae</taxon>
        <taxon>Fictibacillus</taxon>
    </lineage>
</organism>
<dbReference type="eggNOG" id="ENOG502ZC8R">
    <property type="taxonomic scope" value="Bacteria"/>
</dbReference>
<dbReference type="RefSeq" id="WP_007200947.1">
    <property type="nucleotide sequence ID" value="NZ_AKKV01000020.1"/>
</dbReference>
<dbReference type="InterPro" id="IPR016181">
    <property type="entry name" value="Acyl_CoA_acyltransferase"/>
</dbReference>
<dbReference type="Proteomes" id="UP000004080">
    <property type="component" value="Unassembled WGS sequence"/>
</dbReference>
<evidence type="ECO:0008006" key="3">
    <source>
        <dbReference type="Google" id="ProtNLM"/>
    </source>
</evidence>
<comment type="caution">
    <text evidence="1">The sequence shown here is derived from an EMBL/GenBank/DDBJ whole genome shotgun (WGS) entry which is preliminary data.</text>
</comment>
<gene>
    <name evidence="1" type="ORF">A374_04239</name>
</gene>